<feature type="chain" id="PRO_5009186170" description="DUF5777 domain-containing protein" evidence="1">
    <location>
        <begin position="20"/>
        <end position="295"/>
    </location>
</feature>
<gene>
    <name evidence="3" type="ORF">A8C32_15315</name>
</gene>
<dbReference type="InterPro" id="IPR045916">
    <property type="entry name" value="DUF5777"/>
</dbReference>
<reference evidence="3 4" key="1">
    <citation type="submission" date="2016-05" db="EMBL/GenBank/DDBJ databases">
        <title>Draft Genome Sequence of Algibacter sp. Strain SK-16 Isolated from the Surface Water of Aburatsubo Inlet.</title>
        <authorList>
            <person name="Wong S.-K."/>
            <person name="Yoshizawa S."/>
            <person name="Nakajima Y."/>
            <person name="Ogura Y."/>
            <person name="Tetsuya H."/>
            <person name="Hamasaki K."/>
        </authorList>
    </citation>
    <scope>NUCLEOTIDE SEQUENCE [LARGE SCALE GENOMIC DNA]</scope>
    <source>
        <strain evidence="3 4">SK-16</strain>
    </source>
</reference>
<dbReference type="OrthoDB" id="1117410at2"/>
<keyword evidence="4" id="KW-1185">Reference proteome</keyword>
<name>A0A1E5T8Y9_9FLAO</name>
<feature type="signal peptide" evidence="1">
    <location>
        <begin position="1"/>
        <end position="19"/>
    </location>
</feature>
<feature type="domain" description="DUF5777" evidence="2">
    <location>
        <begin position="41"/>
        <end position="286"/>
    </location>
</feature>
<dbReference type="Pfam" id="PF19089">
    <property type="entry name" value="DUF5777"/>
    <property type="match status" value="1"/>
</dbReference>
<sequence length="295" mass="33211">MKKIITVFALLAFSSHIFSQDLLDVLENEAPQTKTYTTATFKGTRVLNGHSVENRKKGVLEFMISHRFGRVNLGIDELYGLDQSNIRFAFEYGLTDDIMIGLGRSSFDKTYDGFIKYKLLKQSSGNNAFPFTASLFSSVAYRTLKDFDPENEPSTNDKLAYVSQVLLARKFSPSFSLQITPTFIHKNSVKIDEDPHDVFAVGFGSRIKLSKRVSLNAEYFYTANKPKSIDASNSLALGIDIETGGHVFQIVLSNSITMIERGFITESTDNFFEGDIHLGFNISRAFQFGKHKKRK</sequence>
<evidence type="ECO:0000256" key="1">
    <source>
        <dbReference type="SAM" id="SignalP"/>
    </source>
</evidence>
<dbReference type="STRING" id="1849968.A8C32_15315"/>
<dbReference type="Proteomes" id="UP000095713">
    <property type="component" value="Unassembled WGS sequence"/>
</dbReference>
<comment type="caution">
    <text evidence="3">The sequence shown here is derived from an EMBL/GenBank/DDBJ whole genome shotgun (WGS) entry which is preliminary data.</text>
</comment>
<evidence type="ECO:0000313" key="3">
    <source>
        <dbReference type="EMBL" id="OEK07849.1"/>
    </source>
</evidence>
<evidence type="ECO:0000313" key="4">
    <source>
        <dbReference type="Proteomes" id="UP000095713"/>
    </source>
</evidence>
<dbReference type="EMBL" id="MDJD01000043">
    <property type="protein sequence ID" value="OEK07849.1"/>
    <property type="molecule type" value="Genomic_DNA"/>
</dbReference>
<dbReference type="AlphaFoldDB" id="A0A1E5T8Y9"/>
<organism evidence="3 4">
    <name type="scientific">Flavivirga aquatica</name>
    <dbReference type="NCBI Taxonomy" id="1849968"/>
    <lineage>
        <taxon>Bacteria</taxon>
        <taxon>Pseudomonadati</taxon>
        <taxon>Bacteroidota</taxon>
        <taxon>Flavobacteriia</taxon>
        <taxon>Flavobacteriales</taxon>
        <taxon>Flavobacteriaceae</taxon>
        <taxon>Flavivirga</taxon>
    </lineage>
</organism>
<keyword evidence="1" id="KW-0732">Signal</keyword>
<accession>A0A1E5T8Y9</accession>
<proteinExistence type="predicted"/>
<protein>
    <recommendedName>
        <fullName evidence="2">DUF5777 domain-containing protein</fullName>
    </recommendedName>
</protein>
<evidence type="ECO:0000259" key="2">
    <source>
        <dbReference type="Pfam" id="PF19089"/>
    </source>
</evidence>
<dbReference type="RefSeq" id="WP_069830307.1">
    <property type="nucleotide sequence ID" value="NZ_MDJD01000043.1"/>
</dbReference>